<dbReference type="PANTHER" id="PTHR42951:SF9">
    <property type="entry name" value="METAL-DEPENDENT HYDROLASE"/>
    <property type="match status" value="1"/>
</dbReference>
<dbReference type="SMART" id="SM00849">
    <property type="entry name" value="Lactamase_B"/>
    <property type="match status" value="1"/>
</dbReference>
<dbReference type="InterPro" id="IPR036866">
    <property type="entry name" value="RibonucZ/Hydroxyglut_hydro"/>
</dbReference>
<evidence type="ECO:0000313" key="3">
    <source>
        <dbReference type="Proteomes" id="UP000481043"/>
    </source>
</evidence>
<dbReference type="RefSeq" id="WP_163180479.1">
    <property type="nucleotide sequence ID" value="NZ_JAAIWM010000005.1"/>
</dbReference>
<dbReference type="Pfam" id="PF00753">
    <property type="entry name" value="Lactamase_B"/>
    <property type="match status" value="1"/>
</dbReference>
<dbReference type="EMBL" id="JAAIWM010000005">
    <property type="protein sequence ID" value="NEY73012.1"/>
    <property type="molecule type" value="Genomic_DNA"/>
</dbReference>
<evidence type="ECO:0000259" key="1">
    <source>
        <dbReference type="SMART" id="SM00849"/>
    </source>
</evidence>
<protein>
    <submittedName>
        <fullName evidence="2">MBL fold metallo-hydrolase</fullName>
    </submittedName>
</protein>
<dbReference type="InterPro" id="IPR050855">
    <property type="entry name" value="NDM-1-like"/>
</dbReference>
<dbReference type="InterPro" id="IPR001279">
    <property type="entry name" value="Metallo-B-lactamas"/>
</dbReference>
<dbReference type="GO" id="GO:0016787">
    <property type="term" value="F:hydrolase activity"/>
    <property type="evidence" value="ECO:0007669"/>
    <property type="project" value="UniProtKB-KW"/>
</dbReference>
<sequence>MQINRVGSIIQLAFMPKVFPVNCYFVEEEDGLTLIDTGMDFCVKGIVAAAKEIGKPIVRIVLTHAHDDHVLGLDSLKELYPDVPVYLSKRDSRLLAGDKSLDANEPGTPIKGGVPKNLKTKPDILLEDGDIVGSLLVVSTPGHTPGSMSFFDTRSRAIVAGDAFQTKGGIAVSGKLNLLFPFPAMATWNKEVAIESARKIRELNPILLAVGHGKMIKDPVQSIDVAIEAALRAVN</sequence>
<dbReference type="AlphaFoldDB" id="A0A6M0Q9J0"/>
<accession>A0A6M0Q9J0</accession>
<feature type="domain" description="Metallo-beta-lactamase" evidence="1">
    <location>
        <begin position="20"/>
        <end position="212"/>
    </location>
</feature>
<comment type="caution">
    <text evidence="2">The sequence shown here is derived from an EMBL/GenBank/DDBJ whole genome shotgun (WGS) entry which is preliminary data.</text>
</comment>
<dbReference type="Gene3D" id="3.60.15.10">
    <property type="entry name" value="Ribonuclease Z/Hydroxyacylglutathione hydrolase-like"/>
    <property type="match status" value="1"/>
</dbReference>
<gene>
    <name evidence="2" type="ORF">G4D63_14835</name>
</gene>
<keyword evidence="2" id="KW-0378">Hydrolase</keyword>
<name>A0A6M0Q9J0_9BACI</name>
<dbReference type="CDD" id="cd07721">
    <property type="entry name" value="yflN-like_MBL-fold"/>
    <property type="match status" value="1"/>
</dbReference>
<keyword evidence="3" id="KW-1185">Reference proteome</keyword>
<dbReference type="SUPFAM" id="SSF56281">
    <property type="entry name" value="Metallo-hydrolase/oxidoreductase"/>
    <property type="match status" value="1"/>
</dbReference>
<dbReference type="Proteomes" id="UP000481043">
    <property type="component" value="Unassembled WGS sequence"/>
</dbReference>
<evidence type="ECO:0000313" key="2">
    <source>
        <dbReference type="EMBL" id="NEY73012.1"/>
    </source>
</evidence>
<proteinExistence type="predicted"/>
<organism evidence="2 3">
    <name type="scientific">Bacillus mesophilus</name>
    <dbReference type="NCBI Taxonomy" id="1808955"/>
    <lineage>
        <taxon>Bacteria</taxon>
        <taxon>Bacillati</taxon>
        <taxon>Bacillota</taxon>
        <taxon>Bacilli</taxon>
        <taxon>Bacillales</taxon>
        <taxon>Bacillaceae</taxon>
        <taxon>Bacillus</taxon>
    </lineage>
</organism>
<dbReference type="PANTHER" id="PTHR42951">
    <property type="entry name" value="METALLO-BETA-LACTAMASE DOMAIN-CONTAINING"/>
    <property type="match status" value="1"/>
</dbReference>
<reference evidence="2 3" key="1">
    <citation type="submission" date="2020-02" db="EMBL/GenBank/DDBJ databases">
        <title>Bacillus aquiflavi sp. nov., isolated from yellow water of strong flavor Chinese baijiu in Yibin region of China.</title>
        <authorList>
            <person name="Xie J."/>
        </authorList>
    </citation>
    <scope>NUCLEOTIDE SEQUENCE [LARGE SCALE GENOMIC DNA]</scope>
    <source>
        <strain evidence="2 3">SA4</strain>
    </source>
</reference>